<name>A0A2M7XBV3_9BACT</name>
<dbReference type="PROSITE" id="PS51257">
    <property type="entry name" value="PROKAR_LIPOPROTEIN"/>
    <property type="match status" value="1"/>
</dbReference>
<dbReference type="Proteomes" id="UP000229385">
    <property type="component" value="Unassembled WGS sequence"/>
</dbReference>
<comment type="caution">
    <text evidence="3">The sequence shown here is derived from an EMBL/GenBank/DDBJ whole genome shotgun (WGS) entry which is preliminary data.</text>
</comment>
<evidence type="ECO:0000256" key="1">
    <source>
        <dbReference type="SAM" id="MobiDB-lite"/>
    </source>
</evidence>
<gene>
    <name evidence="3" type="ORF">CO174_03460</name>
</gene>
<dbReference type="InterPro" id="IPR021655">
    <property type="entry name" value="Put_metal-bd"/>
</dbReference>
<feature type="compositionally biased region" description="Acidic residues" evidence="1">
    <location>
        <begin position="83"/>
        <end position="103"/>
    </location>
</feature>
<feature type="region of interest" description="Disordered" evidence="1">
    <location>
        <begin position="28"/>
        <end position="70"/>
    </location>
</feature>
<protein>
    <submittedName>
        <fullName evidence="3">Uncharacterized protein</fullName>
    </submittedName>
</protein>
<feature type="compositionally biased region" description="Low complexity" evidence="1">
    <location>
        <begin position="125"/>
        <end position="135"/>
    </location>
</feature>
<feature type="region of interest" description="Disordered" evidence="1">
    <location>
        <begin position="83"/>
        <end position="341"/>
    </location>
</feature>
<feature type="compositionally biased region" description="Acidic residues" evidence="1">
    <location>
        <begin position="310"/>
        <end position="329"/>
    </location>
</feature>
<evidence type="ECO:0000313" key="4">
    <source>
        <dbReference type="Proteomes" id="UP000229385"/>
    </source>
</evidence>
<proteinExistence type="predicted"/>
<evidence type="ECO:0000313" key="3">
    <source>
        <dbReference type="EMBL" id="PJA45355.1"/>
    </source>
</evidence>
<keyword evidence="2" id="KW-0732">Signal</keyword>
<feature type="compositionally biased region" description="Acidic residues" evidence="1">
    <location>
        <begin position="271"/>
        <end position="286"/>
    </location>
</feature>
<sequence length="535" mass="55130">MRSSILTTLAALSFTLTACGEAWDMGNSTTEAEQQDTDTSVDTDTGSEIETETVDSDGDGYGAEVDCDDTSSVVYPGAEEICDGIDNDCDSEIDEGCEDDGDTGGDTGGTDDTGEPEDTGDTGSGEDTGSADTGGTDTGSDDTGSEPTDTGEPTEVEQHDADGDGIMDVNADGDIVDCDDTDATVNPLADEVCGDDIDQDCDGEDEECPEDPDTGGDTGEGDTGSEGDTGDTGEPDTDLDSDGDGYASTTDCDDGDSESYPGAEEVCGDSIDQDCDGEDEECEDTGSGDTGSGEDTGDTGGTDTGSEPTDTGEVEDTGDTGSDTGEDTGSDTGGDTGEDCTTVTWYLDTDEDGYGDASSSMDACDQPSGYVADDTDCNDSDADVYPGADELEDGMDTDCSGSVDEDLYWSDTDADGNVDALCMTDSLFTEDYQGQDAYVVGYDLFDWSTDSSDLVELNSEGFHCLSFLGYSADSNVEFTLIVEDGEDTGWQVLTDICPSTSGQIAYEVCESQGGTDYLLVVDWDGSTLTPSGDGA</sequence>
<dbReference type="AlphaFoldDB" id="A0A2M7XBV3"/>
<organism evidence="3 4">
    <name type="scientific">Candidatus Uhrbacteria bacterium CG_4_9_14_3_um_filter_50_9</name>
    <dbReference type="NCBI Taxonomy" id="1975035"/>
    <lineage>
        <taxon>Bacteria</taxon>
        <taxon>Candidatus Uhriibacteriota</taxon>
    </lineage>
</organism>
<feature type="chain" id="PRO_5014682760" evidence="2">
    <location>
        <begin position="19"/>
        <end position="535"/>
    </location>
</feature>
<evidence type="ECO:0000256" key="2">
    <source>
        <dbReference type="SAM" id="SignalP"/>
    </source>
</evidence>
<feature type="compositionally biased region" description="Acidic residues" evidence="1">
    <location>
        <begin position="33"/>
        <end position="58"/>
    </location>
</feature>
<feature type="signal peptide" evidence="2">
    <location>
        <begin position="1"/>
        <end position="18"/>
    </location>
</feature>
<feature type="compositionally biased region" description="Acidic residues" evidence="1">
    <location>
        <begin position="192"/>
        <end position="243"/>
    </location>
</feature>
<dbReference type="Pfam" id="PF11617">
    <property type="entry name" value="Cu-binding_MopE"/>
    <property type="match status" value="4"/>
</dbReference>
<dbReference type="EMBL" id="PFWU01000042">
    <property type="protein sequence ID" value="PJA45355.1"/>
    <property type="molecule type" value="Genomic_DNA"/>
</dbReference>
<reference evidence="4" key="1">
    <citation type="submission" date="2017-09" db="EMBL/GenBank/DDBJ databases">
        <title>Depth-based differentiation of microbial function through sediment-hosted aquifers and enrichment of novel symbionts in the deep terrestrial subsurface.</title>
        <authorList>
            <person name="Probst A.J."/>
            <person name="Ladd B."/>
            <person name="Jarett J.K."/>
            <person name="Geller-Mcgrath D.E."/>
            <person name="Sieber C.M.K."/>
            <person name="Emerson J.B."/>
            <person name="Anantharaman K."/>
            <person name="Thomas B.C."/>
            <person name="Malmstrom R."/>
            <person name="Stieglmeier M."/>
            <person name="Klingl A."/>
            <person name="Woyke T."/>
            <person name="Ryan C.M."/>
            <person name="Banfield J.F."/>
        </authorList>
    </citation>
    <scope>NUCLEOTIDE SEQUENCE [LARGE SCALE GENOMIC DNA]</scope>
</reference>
<accession>A0A2M7XBV3</accession>